<proteinExistence type="predicted"/>
<feature type="transmembrane region" description="Helical" evidence="1">
    <location>
        <begin position="6"/>
        <end position="24"/>
    </location>
</feature>
<dbReference type="AlphaFoldDB" id="A0A926CXJ1"/>
<evidence type="ECO:0000313" key="3">
    <source>
        <dbReference type="Proteomes" id="UP000654279"/>
    </source>
</evidence>
<dbReference type="RefSeq" id="WP_138295096.1">
    <property type="nucleotide sequence ID" value="NZ_JACRSO010000001.1"/>
</dbReference>
<keyword evidence="3" id="KW-1185">Reference proteome</keyword>
<organism evidence="2 3">
    <name type="scientific">Luoshenia tenuis</name>
    <dbReference type="NCBI Taxonomy" id="2763654"/>
    <lineage>
        <taxon>Bacteria</taxon>
        <taxon>Bacillati</taxon>
        <taxon>Bacillota</taxon>
        <taxon>Clostridia</taxon>
        <taxon>Christensenellales</taxon>
        <taxon>Christensenellaceae</taxon>
        <taxon>Luoshenia</taxon>
    </lineage>
</organism>
<keyword evidence="1" id="KW-1133">Transmembrane helix</keyword>
<protein>
    <recommendedName>
        <fullName evidence="4">PQ-loop repeat-containing protein</fullName>
    </recommendedName>
</protein>
<evidence type="ECO:0008006" key="4">
    <source>
        <dbReference type="Google" id="ProtNLM"/>
    </source>
</evidence>
<keyword evidence="1" id="KW-0812">Transmembrane</keyword>
<keyword evidence="1" id="KW-0472">Membrane</keyword>
<comment type="caution">
    <text evidence="2">The sequence shown here is derived from an EMBL/GenBank/DDBJ whole genome shotgun (WGS) entry which is preliminary data.</text>
</comment>
<gene>
    <name evidence="2" type="ORF">H8699_03670</name>
</gene>
<accession>A0A926CXJ1</accession>
<reference evidence="2" key="1">
    <citation type="submission" date="2020-08" db="EMBL/GenBank/DDBJ databases">
        <title>Genome public.</title>
        <authorList>
            <person name="Liu C."/>
            <person name="Sun Q."/>
        </authorList>
    </citation>
    <scope>NUCLEOTIDE SEQUENCE</scope>
    <source>
        <strain evidence="2">NSJ-44</strain>
    </source>
</reference>
<dbReference type="Proteomes" id="UP000654279">
    <property type="component" value="Unassembled WGS sequence"/>
</dbReference>
<feature type="transmembrane region" description="Helical" evidence="1">
    <location>
        <begin position="60"/>
        <end position="78"/>
    </location>
</feature>
<evidence type="ECO:0000256" key="1">
    <source>
        <dbReference type="SAM" id="Phobius"/>
    </source>
</evidence>
<name>A0A926CXJ1_9FIRM</name>
<feature type="transmembrane region" description="Helical" evidence="1">
    <location>
        <begin position="36"/>
        <end position="54"/>
    </location>
</feature>
<dbReference type="EMBL" id="JACRSO010000001">
    <property type="protein sequence ID" value="MBC8528535.1"/>
    <property type="molecule type" value="Genomic_DNA"/>
</dbReference>
<sequence length="94" mass="10804">MSIFEAMMLICFGLAWPMSIYRSYTSRTAKGKSIAFSYAILVGYAAGITHKILYSPDIVLWLYVLNFVMVMADTLLYYRNLRLDRQRDAQTSGE</sequence>
<evidence type="ECO:0000313" key="2">
    <source>
        <dbReference type="EMBL" id="MBC8528535.1"/>
    </source>
</evidence>